<reference evidence="2" key="1">
    <citation type="submission" date="2016-11" db="UniProtKB">
        <authorList>
            <consortium name="WormBaseParasite"/>
        </authorList>
    </citation>
    <scope>IDENTIFICATION</scope>
    <source>
        <strain evidence="2">KR3021</strain>
    </source>
</reference>
<name>A0AC35TMU1_9BILA</name>
<dbReference type="Proteomes" id="UP000095286">
    <property type="component" value="Unplaced"/>
</dbReference>
<sequence length="194" mass="21754">MAPPQSADIPKHGGSLIRTRIAKKTTTVLESAMKSMLPQRVQQRNERERKRVNAVNRGFEELGYCIPKAVTKNKKLSKVQTLRAALAYIKQLSKIVETNPIPSSVPSPNENNYSYSSSDNDSGYYHNNSNNVSATYQTPAVFYERNNSSSTVSPNYAPSISNFYEAYNANLNSVIIKTEHDPNMPPHCYPGQFY</sequence>
<dbReference type="WBParaSite" id="RSKR_0000248700.1">
    <property type="protein sequence ID" value="RSKR_0000248700.1"/>
    <property type="gene ID" value="RSKR_0000248700"/>
</dbReference>
<organism evidence="1 2">
    <name type="scientific">Rhabditophanes sp. KR3021</name>
    <dbReference type="NCBI Taxonomy" id="114890"/>
    <lineage>
        <taxon>Eukaryota</taxon>
        <taxon>Metazoa</taxon>
        <taxon>Ecdysozoa</taxon>
        <taxon>Nematoda</taxon>
        <taxon>Chromadorea</taxon>
        <taxon>Rhabditida</taxon>
        <taxon>Tylenchina</taxon>
        <taxon>Panagrolaimomorpha</taxon>
        <taxon>Strongyloidoidea</taxon>
        <taxon>Alloionematidae</taxon>
        <taxon>Rhabditophanes</taxon>
    </lineage>
</organism>
<proteinExistence type="predicted"/>
<evidence type="ECO:0000313" key="2">
    <source>
        <dbReference type="WBParaSite" id="RSKR_0000248700.1"/>
    </source>
</evidence>
<accession>A0AC35TMU1</accession>
<evidence type="ECO:0000313" key="1">
    <source>
        <dbReference type="Proteomes" id="UP000095286"/>
    </source>
</evidence>
<protein>
    <submittedName>
        <fullName evidence="2">BHLH domain-containing protein</fullName>
    </submittedName>
</protein>